<sequence>MKLLILGANGMAGHVLVKYFKEQAAHQVFYTTRDPRDPGGLVLDAADISTMEKLVDIVRPDVIINAIGVLNQFADADKINAYHINGFLPHRLRRSADAAGARLIHISTDCVFEGTRGRYRENDETDGTSVYAVTKALGEVRAPGHLTIRTSIIGPEIRPNGIGLMHWFMSQRGTVSGYRNVLWNGVTTLELAKAVDSLLASSVSGLIHLAHPVPISKHDLLLLFKEIWNLQHIDVVGSDVPVQDRTLVSTRDDWSYPVPHYSDMLKELELWMRSATSESESS</sequence>
<reference evidence="4 5" key="1">
    <citation type="submission" date="2020-08" db="EMBL/GenBank/DDBJ databases">
        <title>Genomic Encyclopedia of Type Strains, Phase III (KMG-III): the genomes of soil and plant-associated and newly described type strains.</title>
        <authorList>
            <person name="Whitman W."/>
        </authorList>
    </citation>
    <scope>NUCLEOTIDE SEQUENCE [LARGE SCALE GENOMIC DNA]</scope>
    <source>
        <strain evidence="4 5">CECT 5831</strain>
    </source>
</reference>
<dbReference type="InterPro" id="IPR029903">
    <property type="entry name" value="RmlD-like-bd"/>
</dbReference>
<comment type="function">
    <text evidence="2">Catalyzes the reduction of dTDP-6-deoxy-L-lyxo-4-hexulose to yield dTDP-L-rhamnose.</text>
</comment>
<evidence type="ECO:0000313" key="4">
    <source>
        <dbReference type="EMBL" id="MBB3131720.1"/>
    </source>
</evidence>
<dbReference type="EC" id="1.1.1.133" evidence="2"/>
<feature type="domain" description="RmlD-like substrate binding" evidence="3">
    <location>
        <begin position="1"/>
        <end position="220"/>
    </location>
</feature>
<dbReference type="InterPro" id="IPR036291">
    <property type="entry name" value="NAD(P)-bd_dom_sf"/>
</dbReference>
<comment type="pathway">
    <text evidence="2">Carbohydrate biosynthesis; dTDP-L-rhamnose biosynthesis.</text>
</comment>
<name>A0A839U1S0_9BACL</name>
<dbReference type="RefSeq" id="WP_183586947.1">
    <property type="nucleotide sequence ID" value="NZ_JACHXJ010000007.1"/>
</dbReference>
<evidence type="ECO:0000256" key="1">
    <source>
        <dbReference type="ARBA" id="ARBA00010944"/>
    </source>
</evidence>
<dbReference type="PANTHER" id="PTHR10491">
    <property type="entry name" value="DTDP-4-DEHYDRORHAMNOSE REDUCTASE"/>
    <property type="match status" value="1"/>
</dbReference>
<dbReference type="InterPro" id="IPR005913">
    <property type="entry name" value="dTDP_dehydrorham_reduct"/>
</dbReference>
<keyword evidence="2 4" id="KW-0560">Oxidoreductase</keyword>
<dbReference type="EMBL" id="JACHXJ010000007">
    <property type="protein sequence ID" value="MBB3131720.1"/>
    <property type="molecule type" value="Genomic_DNA"/>
</dbReference>
<keyword evidence="2" id="KW-0521">NADP</keyword>
<comment type="similarity">
    <text evidence="1 2">Belongs to the dTDP-4-dehydrorhamnose reductase family.</text>
</comment>
<dbReference type="GO" id="GO:0008831">
    <property type="term" value="F:dTDP-4-dehydrorhamnose reductase activity"/>
    <property type="evidence" value="ECO:0007669"/>
    <property type="project" value="UniProtKB-EC"/>
</dbReference>
<dbReference type="UniPathway" id="UPA00124"/>
<dbReference type="CDD" id="cd05254">
    <property type="entry name" value="dTDP_HR_like_SDR_e"/>
    <property type="match status" value="1"/>
</dbReference>
<dbReference type="SUPFAM" id="SSF51735">
    <property type="entry name" value="NAD(P)-binding Rossmann-fold domains"/>
    <property type="match status" value="1"/>
</dbReference>
<evidence type="ECO:0000259" key="3">
    <source>
        <dbReference type="Pfam" id="PF04321"/>
    </source>
</evidence>
<evidence type="ECO:0000313" key="5">
    <source>
        <dbReference type="Proteomes" id="UP000517523"/>
    </source>
</evidence>
<proteinExistence type="inferred from homology"/>
<dbReference type="Proteomes" id="UP000517523">
    <property type="component" value="Unassembled WGS sequence"/>
</dbReference>
<gene>
    <name evidence="4" type="ORF">FHS19_006443</name>
</gene>
<accession>A0A839U1S0</accession>
<dbReference type="PANTHER" id="PTHR10491:SF4">
    <property type="entry name" value="METHIONINE ADENOSYLTRANSFERASE 2 SUBUNIT BETA"/>
    <property type="match status" value="1"/>
</dbReference>
<evidence type="ECO:0000256" key="2">
    <source>
        <dbReference type="RuleBase" id="RU364082"/>
    </source>
</evidence>
<dbReference type="Pfam" id="PF04321">
    <property type="entry name" value="RmlD_sub_bind"/>
    <property type="match status" value="1"/>
</dbReference>
<protein>
    <recommendedName>
        <fullName evidence="2">dTDP-4-dehydrorhamnose reductase</fullName>
        <ecNumber evidence="2">1.1.1.133</ecNumber>
    </recommendedName>
</protein>
<dbReference type="AlphaFoldDB" id="A0A839U1S0"/>
<dbReference type="GO" id="GO:0019305">
    <property type="term" value="P:dTDP-rhamnose biosynthetic process"/>
    <property type="evidence" value="ECO:0007669"/>
    <property type="project" value="UniProtKB-UniPathway"/>
</dbReference>
<comment type="caution">
    <text evidence="4">The sequence shown here is derived from an EMBL/GenBank/DDBJ whole genome shotgun (WGS) entry which is preliminary data.</text>
</comment>
<organism evidence="4 5">
    <name type="scientific">Paenibacillus rhizosphaerae</name>
    <dbReference type="NCBI Taxonomy" id="297318"/>
    <lineage>
        <taxon>Bacteria</taxon>
        <taxon>Bacillati</taxon>
        <taxon>Bacillota</taxon>
        <taxon>Bacilli</taxon>
        <taxon>Bacillales</taxon>
        <taxon>Paenibacillaceae</taxon>
        <taxon>Paenibacillus</taxon>
    </lineage>
</organism>
<dbReference type="Gene3D" id="3.40.50.720">
    <property type="entry name" value="NAD(P)-binding Rossmann-like Domain"/>
    <property type="match status" value="1"/>
</dbReference>
<dbReference type="GO" id="GO:0005829">
    <property type="term" value="C:cytosol"/>
    <property type="evidence" value="ECO:0007669"/>
    <property type="project" value="TreeGrafter"/>
</dbReference>